<comment type="caution">
    <text evidence="2">The sequence shown here is derived from an EMBL/GenBank/DDBJ whole genome shotgun (WGS) entry which is preliminary data.</text>
</comment>
<dbReference type="EMBL" id="DVOF01000024">
    <property type="protein sequence ID" value="HIV02087.1"/>
    <property type="molecule type" value="Genomic_DNA"/>
</dbReference>
<dbReference type="PANTHER" id="PTHR32329">
    <property type="entry name" value="BIFUNCTIONAL PROTEIN [INCLUDES 2-HYDROXYACYL-COA DEHYDRATASE (N-TER) AND ITS ACTIVATOR DOMAIN (C_TERM)-RELATED"/>
    <property type="match status" value="1"/>
</dbReference>
<dbReference type="InterPro" id="IPR010327">
    <property type="entry name" value="FldB/FldC_alpha/beta"/>
</dbReference>
<sequence>MKVSFPYMGCVTGYEKLMELLGHEVIPPHKPTQRTVDLGVLHSPEFICYPFKVMMGTYIEACEQGAELIVSSGGSGPCRAGLYGEVHKKTLKQMGYDVDVVIFDSMFEDFSKFYHQILQIKNKTPLRKVAQYARLVYNMICQMDELEKELKVRRAYEINKDEFNRCWDEIVKLYKGCYNMKDLKAAHKKAWEMFDAVPMRKVAPEERTRIGIVGEIYVIMESSTNLDMEQRLNDMGVEVTNVQYISEWVQHNILPRKFNKSESWKMWDKAEQYKSCNCGGHDMENTGRIIDFAEKGYDGVIHLMPFGCLPELITRSMIPQLSEELNIPILSVSMDEQLGEANLQTRLEAFVDLCRSKKHESVHVPENATQEQTAKQTTDTHRKELVTV</sequence>
<feature type="region of interest" description="Disordered" evidence="1">
    <location>
        <begin position="361"/>
        <end position="388"/>
    </location>
</feature>
<feature type="compositionally biased region" description="Polar residues" evidence="1">
    <location>
        <begin position="367"/>
        <end position="377"/>
    </location>
</feature>
<dbReference type="PANTHER" id="PTHR32329:SF2">
    <property type="entry name" value="BIFUNCTIONAL PROTEIN [INCLUDES 2-HYDROXYACYL-COA DEHYDRATASE (N-TER) AND ITS ACTIVATOR DOMAIN (C_TERM)"/>
    <property type="match status" value="1"/>
</dbReference>
<reference evidence="2" key="1">
    <citation type="submission" date="2020-10" db="EMBL/GenBank/DDBJ databases">
        <authorList>
            <person name="Gilroy R."/>
        </authorList>
    </citation>
    <scope>NUCLEOTIDE SEQUENCE</scope>
    <source>
        <strain evidence="2">4920</strain>
    </source>
</reference>
<evidence type="ECO:0000313" key="2">
    <source>
        <dbReference type="EMBL" id="HIV02087.1"/>
    </source>
</evidence>
<dbReference type="InterPro" id="IPR051805">
    <property type="entry name" value="Dehydratase_Activator_Redct"/>
</dbReference>
<evidence type="ECO:0000313" key="3">
    <source>
        <dbReference type="Proteomes" id="UP000886743"/>
    </source>
</evidence>
<feature type="compositionally biased region" description="Basic and acidic residues" evidence="1">
    <location>
        <begin position="378"/>
        <end position="388"/>
    </location>
</feature>
<dbReference type="Pfam" id="PF06050">
    <property type="entry name" value="HGD-D"/>
    <property type="match status" value="1"/>
</dbReference>
<dbReference type="Gene3D" id="3.40.50.11900">
    <property type="match status" value="1"/>
</dbReference>
<evidence type="ECO:0000256" key="1">
    <source>
        <dbReference type="SAM" id="MobiDB-lite"/>
    </source>
</evidence>
<gene>
    <name evidence="2" type="ORF">IAC74_00825</name>
</gene>
<reference evidence="2" key="2">
    <citation type="journal article" date="2021" name="PeerJ">
        <title>Extensive microbial diversity within the chicken gut microbiome revealed by metagenomics and culture.</title>
        <authorList>
            <person name="Gilroy R."/>
            <person name="Ravi A."/>
            <person name="Getino M."/>
            <person name="Pursley I."/>
            <person name="Horton D.L."/>
            <person name="Alikhan N.F."/>
            <person name="Baker D."/>
            <person name="Gharbi K."/>
            <person name="Hall N."/>
            <person name="Watson M."/>
            <person name="Adriaenssens E.M."/>
            <person name="Foster-Nyarko E."/>
            <person name="Jarju S."/>
            <person name="Secka A."/>
            <person name="Antonio M."/>
            <person name="Oren A."/>
            <person name="Chaudhuri R.R."/>
            <person name="La Ragione R."/>
            <person name="Hildebrand F."/>
            <person name="Pallen M.J."/>
        </authorList>
    </citation>
    <scope>NUCLEOTIDE SEQUENCE</scope>
    <source>
        <strain evidence="2">4920</strain>
    </source>
</reference>
<dbReference type="Proteomes" id="UP000886743">
    <property type="component" value="Unassembled WGS sequence"/>
</dbReference>
<name>A0A9D1NFB6_9FIRM</name>
<evidence type="ECO:0008006" key="4">
    <source>
        <dbReference type="Google" id="ProtNLM"/>
    </source>
</evidence>
<proteinExistence type="predicted"/>
<protein>
    <recommendedName>
        <fullName evidence="4">2-hydroxyglutaryl-CoA dehydratase</fullName>
    </recommendedName>
</protein>
<dbReference type="AlphaFoldDB" id="A0A9D1NFB6"/>
<accession>A0A9D1NFB6</accession>
<organism evidence="2 3">
    <name type="scientific">Candidatus Aphodoplasma excrementigallinarum</name>
    <dbReference type="NCBI Taxonomy" id="2840673"/>
    <lineage>
        <taxon>Bacteria</taxon>
        <taxon>Bacillati</taxon>
        <taxon>Bacillota</taxon>
        <taxon>Clostridia</taxon>
        <taxon>Eubacteriales</taxon>
        <taxon>Candidatus Aphodoplasma</taxon>
    </lineage>
</organism>